<feature type="compositionally biased region" description="Polar residues" evidence="1">
    <location>
        <begin position="365"/>
        <end position="380"/>
    </location>
</feature>
<sequence length="1300" mass="138407">MDDALPPLPRPLVPTHARSLSSSSSSSSSSVASLERDPQASAADPNWWNAARSSSPTRQQLGGDSAGLDGTSPPLGMLADSDDHPFADSFVTAHHSSPTKDNDDDDEEPNSRRDLSQSAISAADLDFPPSSTRIAPRAFDDDDFSSKPGSQTGDLPASASVAGGRGTFRQRAPFASAAAAAEEDQILDDDRDENPVPAPPLDETLLRRRKYRARGSYTPSTPVSASASARAGGSADLSARSRQILDEINARGGGGGVASSSAVQDPALRRTATVETLRGARTESRAGSTTVDEFGSVSGGAGSQTVPRSRTTNDLLLHDDADRQRSETGRSGLGRSASTTASTPSSRTYGYRSGSRAAQVLASVRPSTAASQHYDSSPAMTTGRTSRTRPSSHREDVLPPPPPPSLPTSTSMYQLRNAPPVRERAATALDTTEARDREQRRWGYSVSPMGGEEAGRTRRTPLSSADRASRDMLFGARRRGGAEQQDSYSSSPNHAGRAATSLGTASLTRRQRDRHLDIHSLSDDDNDKRDGDHFEPRSVIRAGTSLGTPDRSRRHNGRDELSDREMRRRQVNGSEQFSGAAAGRTMDDMLDDESELERTPRSGKKTSGGGTAIPSTGSRDNVRRALYPDLHAARSPPLAADAVSQSTGTRSIRRERSVTASENGSEAWLAEAERARHRPMKSRMSARGGSDDEDAASVVTTRTQADVDRDRTVRAINDLLREQGIVAAVASDSFSLTSPTTSSNSSPRKRESVISHRLAIGRDSPAALTPSRSMHNDLSRRSSMLSVVPGRPETALRGLIDRAGPNAGEHHNLLFAALDQFDKHFTEAAQREGVSTAPTSPASAVAFSPAIDLVKRTDGLVNSTTRLNTGLRGLLEAIKSDQVEAQLAEDGEPRRSSPLAHFERSVNALLRISEDQVRSLTEDLVAVIRFDRDRAHSATSGVLVDNRPTSRASTYRSSVAGPAVRGGDTVQSPPRRATTASPYEGSTVSHASVRSPTAIRQTLRDPLLDEQSPSSRTSPQLAFQRHTVGYAGGTPSPRSPLAQMGGTPSPAARRESVHARSPLSDGPAAYETPSRVSSLRRRSAANSIVTSASYSGPNGLTGLGLPLPRSEPSSEDQPRRSKTSDTTVRPSSPTQTRVSGAAYPVTSVDSTQATTQSSPTHPSAGFEVPSPMHDRELPELPQTSPVVGLQRFPTTGPEGLRPTISATSAMTRPVESPTSSRKRSIRLSGGIGAAIKNAFTSGNRKSASESVLHNSNSPSKTASPPPLPPVPGMTPLERTTSTASRLEERRRDSERLSRRD</sequence>
<dbReference type="OrthoDB" id="3364052at2759"/>
<accession>A0A9P6W4Q4</accession>
<feature type="compositionally biased region" description="Polar residues" evidence="1">
    <location>
        <begin position="947"/>
        <end position="957"/>
    </location>
</feature>
<proteinExistence type="predicted"/>
<feature type="compositionally biased region" description="Polar residues" evidence="1">
    <location>
        <begin position="1238"/>
        <end position="1256"/>
    </location>
</feature>
<feature type="compositionally biased region" description="Acidic residues" evidence="1">
    <location>
        <begin position="181"/>
        <end position="192"/>
    </location>
</feature>
<feature type="compositionally biased region" description="Pro residues" evidence="1">
    <location>
        <begin position="1263"/>
        <end position="1272"/>
    </location>
</feature>
<feature type="compositionally biased region" description="Low complexity" evidence="1">
    <location>
        <begin position="19"/>
        <end position="30"/>
    </location>
</feature>
<organism evidence="2 3">
    <name type="scientific">Rhodotorula mucilaginosa</name>
    <name type="common">Yeast</name>
    <name type="synonym">Rhodotorula rubra</name>
    <dbReference type="NCBI Taxonomy" id="5537"/>
    <lineage>
        <taxon>Eukaryota</taxon>
        <taxon>Fungi</taxon>
        <taxon>Dikarya</taxon>
        <taxon>Basidiomycota</taxon>
        <taxon>Pucciniomycotina</taxon>
        <taxon>Microbotryomycetes</taxon>
        <taxon>Sporidiobolales</taxon>
        <taxon>Sporidiobolaceae</taxon>
        <taxon>Rhodotorula</taxon>
    </lineage>
</organism>
<gene>
    <name evidence="2" type="ORF">C6P46_003298</name>
</gene>
<evidence type="ECO:0000256" key="1">
    <source>
        <dbReference type="SAM" id="MobiDB-lite"/>
    </source>
</evidence>
<feature type="compositionally biased region" description="Low complexity" evidence="1">
    <location>
        <begin position="1096"/>
        <end position="1108"/>
    </location>
</feature>
<feature type="compositionally biased region" description="Low complexity" evidence="1">
    <location>
        <begin position="335"/>
        <end position="356"/>
    </location>
</feature>
<protein>
    <submittedName>
        <fullName evidence="2">Uncharacterized protein</fullName>
    </submittedName>
</protein>
<feature type="compositionally biased region" description="Polar residues" evidence="1">
    <location>
        <begin position="978"/>
        <end position="999"/>
    </location>
</feature>
<feature type="compositionally biased region" description="Polar residues" evidence="1">
    <location>
        <begin position="51"/>
        <end position="62"/>
    </location>
</feature>
<feature type="region of interest" description="Disordered" evidence="1">
    <location>
        <begin position="937"/>
        <end position="999"/>
    </location>
</feature>
<feature type="compositionally biased region" description="Polar residues" evidence="1">
    <location>
        <begin position="303"/>
        <end position="314"/>
    </location>
</feature>
<feature type="region of interest" description="Disordered" evidence="1">
    <location>
        <begin position="636"/>
        <end position="703"/>
    </location>
</feature>
<feature type="compositionally biased region" description="Polar residues" evidence="1">
    <location>
        <begin position="484"/>
        <end position="493"/>
    </location>
</feature>
<feature type="region of interest" description="Disordered" evidence="1">
    <location>
        <begin position="734"/>
        <end position="788"/>
    </location>
</feature>
<name>A0A9P6W4Q4_RHOMI</name>
<feature type="region of interest" description="Disordered" evidence="1">
    <location>
        <begin position="1028"/>
        <end position="1300"/>
    </location>
</feature>
<feature type="compositionally biased region" description="Basic and acidic residues" evidence="1">
    <location>
        <begin position="514"/>
        <end position="538"/>
    </location>
</feature>
<feature type="compositionally biased region" description="Low complexity" evidence="1">
    <location>
        <begin position="224"/>
        <end position="242"/>
    </location>
</feature>
<reference evidence="2 3" key="1">
    <citation type="submission" date="2020-11" db="EMBL/GenBank/DDBJ databases">
        <title>Kefir isolates.</title>
        <authorList>
            <person name="Marcisauskas S."/>
            <person name="Kim Y."/>
            <person name="Blasche S."/>
        </authorList>
    </citation>
    <scope>NUCLEOTIDE SEQUENCE [LARGE SCALE GENOMIC DNA]</scope>
    <source>
        <strain evidence="2 3">KR</strain>
    </source>
</reference>
<feature type="compositionally biased region" description="Polar residues" evidence="1">
    <location>
        <begin position="1147"/>
        <end position="1161"/>
    </location>
</feature>
<dbReference type="EMBL" id="PUHQ01000026">
    <property type="protein sequence ID" value="KAG0662556.1"/>
    <property type="molecule type" value="Genomic_DNA"/>
</dbReference>
<feature type="compositionally biased region" description="Polar residues" evidence="1">
    <location>
        <begin position="1084"/>
        <end position="1095"/>
    </location>
</feature>
<evidence type="ECO:0000313" key="2">
    <source>
        <dbReference type="EMBL" id="KAG0662556.1"/>
    </source>
</evidence>
<evidence type="ECO:0000313" key="3">
    <source>
        <dbReference type="Proteomes" id="UP000777482"/>
    </source>
</evidence>
<feature type="compositionally biased region" description="Pro residues" evidence="1">
    <location>
        <begin position="1"/>
        <end position="12"/>
    </location>
</feature>
<feature type="compositionally biased region" description="Basic and acidic residues" evidence="1">
    <location>
        <begin position="557"/>
        <end position="568"/>
    </location>
</feature>
<feature type="compositionally biased region" description="Low complexity" evidence="1">
    <location>
        <begin position="734"/>
        <end position="746"/>
    </location>
</feature>
<feature type="compositionally biased region" description="Basic and acidic residues" evidence="1">
    <location>
        <begin position="432"/>
        <end position="441"/>
    </location>
</feature>
<dbReference type="Proteomes" id="UP000777482">
    <property type="component" value="Unassembled WGS sequence"/>
</dbReference>
<feature type="region of interest" description="Disordered" evidence="1">
    <location>
        <begin position="1"/>
        <end position="621"/>
    </location>
</feature>
<feature type="compositionally biased region" description="Basic and acidic residues" evidence="1">
    <location>
        <begin position="316"/>
        <end position="328"/>
    </location>
</feature>
<feature type="compositionally biased region" description="Polar residues" evidence="1">
    <location>
        <begin position="1124"/>
        <end position="1138"/>
    </location>
</feature>
<comment type="caution">
    <text evidence="2">The sequence shown here is derived from an EMBL/GenBank/DDBJ whole genome shotgun (WGS) entry which is preliminary data.</text>
</comment>
<feature type="compositionally biased region" description="Basic and acidic residues" evidence="1">
    <location>
        <begin position="1285"/>
        <end position="1300"/>
    </location>
</feature>
<keyword evidence="3" id="KW-1185">Reference proteome</keyword>